<evidence type="ECO:0000313" key="12">
    <source>
        <dbReference type="Proteomes" id="UP000316621"/>
    </source>
</evidence>
<dbReference type="OrthoDB" id="60033at2759"/>
<gene>
    <name evidence="11" type="ORF">C5167_005885</name>
</gene>
<feature type="domain" description="Response regulatory" evidence="9">
    <location>
        <begin position="20"/>
        <end position="138"/>
    </location>
</feature>
<dbReference type="Gene3D" id="3.40.50.2300">
    <property type="match status" value="1"/>
</dbReference>
<feature type="compositionally biased region" description="Acidic residues" evidence="8">
    <location>
        <begin position="631"/>
        <end position="640"/>
    </location>
</feature>
<dbReference type="SMART" id="SM00448">
    <property type="entry name" value="REC"/>
    <property type="match status" value="1"/>
</dbReference>
<dbReference type="Pfam" id="PF00072">
    <property type="entry name" value="Response_reg"/>
    <property type="match status" value="1"/>
</dbReference>
<comment type="caution">
    <text evidence="6">Lacks conserved residue(s) required for the propagation of feature annotation.</text>
</comment>
<proteinExistence type="inferred from homology"/>
<reference evidence="11 12" key="1">
    <citation type="journal article" date="2018" name="Science">
        <title>The opium poppy genome and morphinan production.</title>
        <authorList>
            <person name="Guo L."/>
            <person name="Winzer T."/>
            <person name="Yang X."/>
            <person name="Li Y."/>
            <person name="Ning Z."/>
            <person name="He Z."/>
            <person name="Teodor R."/>
            <person name="Lu Y."/>
            <person name="Bowser T.A."/>
            <person name="Graham I.A."/>
            <person name="Ye K."/>
        </authorList>
    </citation>
    <scope>NUCLEOTIDE SEQUENCE [LARGE SCALE GENOMIC DNA]</scope>
    <source>
        <strain evidence="12">cv. HN1</strain>
        <tissue evidence="11">Leaves</tissue>
    </source>
</reference>
<dbReference type="InterPro" id="IPR010402">
    <property type="entry name" value="CCT_domain"/>
</dbReference>
<protein>
    <recommendedName>
        <fullName evidence="13">Response regulatory domain-containing protein</fullName>
    </recommendedName>
</protein>
<dbReference type="Proteomes" id="UP000316621">
    <property type="component" value="Chromosome 4"/>
</dbReference>
<dbReference type="GO" id="GO:0009736">
    <property type="term" value="P:cytokinin-activated signaling pathway"/>
    <property type="evidence" value="ECO:0007669"/>
    <property type="project" value="InterPro"/>
</dbReference>
<evidence type="ECO:0008006" key="13">
    <source>
        <dbReference type="Google" id="ProtNLM"/>
    </source>
</evidence>
<evidence type="ECO:0000256" key="4">
    <source>
        <dbReference type="ARBA" id="ARBA00023108"/>
    </source>
</evidence>
<feature type="compositionally biased region" description="Polar residues" evidence="8">
    <location>
        <begin position="201"/>
        <end position="215"/>
    </location>
</feature>
<evidence type="ECO:0000256" key="1">
    <source>
        <dbReference type="ARBA" id="ARBA00004123"/>
    </source>
</evidence>
<evidence type="ECO:0000256" key="5">
    <source>
        <dbReference type="ARBA" id="ARBA00023242"/>
    </source>
</evidence>
<feature type="compositionally biased region" description="Basic and acidic residues" evidence="8">
    <location>
        <begin position="355"/>
        <end position="365"/>
    </location>
</feature>
<dbReference type="GO" id="GO:0005634">
    <property type="term" value="C:nucleus"/>
    <property type="evidence" value="ECO:0007669"/>
    <property type="project" value="UniProtKB-SubCell"/>
</dbReference>
<dbReference type="AlphaFoldDB" id="A0A4Y7JFP9"/>
<evidence type="ECO:0000256" key="6">
    <source>
        <dbReference type="PROSITE-ProRule" id="PRU00169"/>
    </source>
</evidence>
<dbReference type="STRING" id="3469.A0A4Y7JFP9"/>
<keyword evidence="4" id="KW-0090">Biological rhythms</keyword>
<evidence type="ECO:0000256" key="3">
    <source>
        <dbReference type="ARBA" id="ARBA00023012"/>
    </source>
</evidence>
<dbReference type="InterPro" id="IPR045279">
    <property type="entry name" value="ARR-like"/>
</dbReference>
<feature type="compositionally biased region" description="Basic and acidic residues" evidence="8">
    <location>
        <begin position="437"/>
        <end position="448"/>
    </location>
</feature>
<sequence length="640" mass="72413">MMDHRDETETNQVLDRGKVRILLCDNDSKSCDEVFSLLCKCSYQVTSARSARQLIDALNAEGPNIDIILSEVDLPISKGFKMLKYIMRHKESQRIPVIMMSVEDEVSVVVKCLKLGAVDYLVKPLRTNELLNLWTHVWRRRKTLGLVEKNIFSCDLLSDPSDANTNSTAIFSDDTDDKSYWNPLPDMNVSVRREGEPDAGNSLNPSVQNSWDCNVPNATDQRVGRILSHPKKSELKIGESSAFFTYAKSGVPIGNLQRVVSMDESVTKSEQPGRGAKLLMYSKSSFLAVDHQRVVNMDETTSELGKTSKETALLPSWEEQVGNQLNRHEHGKHSDIYSYQIDVGTSSTSYEYLQRRNSGEKEKKFSATVLSHRSSSPSEFPCRSSREKDEQFSATVLLHQGSGPSEFPCRRNSEEKDEQFSTTVLLHQSSGPSFEFPQRRSSKDKEEQVSATVLSQQSNSSQLEVSAVPTFPPFPYYIPGMMNQAMMPPSSTQLYQGTYPHDLARHPPSSMFPHYNPFSQCHPPYASMMSSFPAYYPIQLNMQQGQMPANHVWPPPMSNSPSAEVKQSPVDKREAALIKFRQKKKDKCFDKKIRYVNRKTLAERRTRVRFVRQVNGVDVNLNSQPATPVDDSYDDVEDDE</sequence>
<dbReference type="Gramene" id="RZC58579">
    <property type="protein sequence ID" value="RZC58579"/>
    <property type="gene ID" value="C5167_005885"/>
</dbReference>
<accession>A0A4Y7JFP9</accession>
<keyword evidence="3" id="KW-0902">Two-component regulatory system</keyword>
<dbReference type="PROSITE" id="PS50110">
    <property type="entry name" value="RESPONSE_REGULATORY"/>
    <property type="match status" value="1"/>
</dbReference>
<evidence type="ECO:0000259" key="10">
    <source>
        <dbReference type="PROSITE" id="PS51017"/>
    </source>
</evidence>
<comment type="subcellular location">
    <subcellularLocation>
        <location evidence="1 7">Nucleus</location>
    </subcellularLocation>
</comment>
<dbReference type="GO" id="GO:0048511">
    <property type="term" value="P:rhythmic process"/>
    <property type="evidence" value="ECO:0007669"/>
    <property type="project" value="UniProtKB-KW"/>
</dbReference>
<evidence type="ECO:0000313" key="11">
    <source>
        <dbReference type="EMBL" id="RZC58579.1"/>
    </source>
</evidence>
<evidence type="ECO:0000256" key="7">
    <source>
        <dbReference type="PROSITE-ProRule" id="PRU00357"/>
    </source>
</evidence>
<feature type="compositionally biased region" description="Polar residues" evidence="8">
    <location>
        <begin position="420"/>
        <end position="432"/>
    </location>
</feature>
<dbReference type="SUPFAM" id="SSF52172">
    <property type="entry name" value="CheY-like"/>
    <property type="match status" value="1"/>
</dbReference>
<keyword evidence="5 7" id="KW-0539">Nucleus</keyword>
<evidence type="ECO:0000256" key="8">
    <source>
        <dbReference type="SAM" id="MobiDB-lite"/>
    </source>
</evidence>
<dbReference type="Pfam" id="PF06203">
    <property type="entry name" value="CCT"/>
    <property type="match status" value="1"/>
</dbReference>
<feature type="domain" description="CCT" evidence="10">
    <location>
        <begin position="573"/>
        <end position="615"/>
    </location>
</feature>
<feature type="region of interest" description="Disordered" evidence="8">
    <location>
        <begin position="194"/>
        <end position="215"/>
    </location>
</feature>
<keyword evidence="12" id="KW-1185">Reference proteome</keyword>
<feature type="region of interest" description="Disordered" evidence="8">
    <location>
        <begin position="399"/>
        <end position="457"/>
    </location>
</feature>
<dbReference type="InterPro" id="IPR001789">
    <property type="entry name" value="Sig_transdc_resp-reg_receiver"/>
</dbReference>
<dbReference type="EMBL" id="CM010718">
    <property type="protein sequence ID" value="RZC58579.1"/>
    <property type="molecule type" value="Genomic_DNA"/>
</dbReference>
<comment type="similarity">
    <text evidence="2">Belongs to the ARR-like family.</text>
</comment>
<feature type="region of interest" description="Disordered" evidence="8">
    <location>
        <begin position="617"/>
        <end position="640"/>
    </location>
</feature>
<feature type="region of interest" description="Disordered" evidence="8">
    <location>
        <begin position="355"/>
        <end position="386"/>
    </location>
</feature>
<dbReference type="PANTHER" id="PTHR43874">
    <property type="entry name" value="TWO-COMPONENT RESPONSE REGULATOR"/>
    <property type="match status" value="1"/>
</dbReference>
<evidence type="ECO:0000259" key="9">
    <source>
        <dbReference type="PROSITE" id="PS50110"/>
    </source>
</evidence>
<dbReference type="PANTHER" id="PTHR43874:SF1">
    <property type="entry name" value="TWO-COMPONENT RESPONSE REGULATOR-LIKE APRR1"/>
    <property type="match status" value="1"/>
</dbReference>
<dbReference type="GO" id="GO:0000160">
    <property type="term" value="P:phosphorelay signal transduction system"/>
    <property type="evidence" value="ECO:0007669"/>
    <property type="project" value="UniProtKB-KW"/>
</dbReference>
<organism evidence="11 12">
    <name type="scientific">Papaver somniferum</name>
    <name type="common">Opium poppy</name>
    <dbReference type="NCBI Taxonomy" id="3469"/>
    <lineage>
        <taxon>Eukaryota</taxon>
        <taxon>Viridiplantae</taxon>
        <taxon>Streptophyta</taxon>
        <taxon>Embryophyta</taxon>
        <taxon>Tracheophyta</taxon>
        <taxon>Spermatophyta</taxon>
        <taxon>Magnoliopsida</taxon>
        <taxon>Ranunculales</taxon>
        <taxon>Papaveraceae</taxon>
        <taxon>Papaveroideae</taxon>
        <taxon>Papaver</taxon>
    </lineage>
</organism>
<name>A0A4Y7JFP9_PAPSO</name>
<dbReference type="OMA" id="AHASECR"/>
<dbReference type="InterPro" id="IPR011006">
    <property type="entry name" value="CheY-like_superfamily"/>
</dbReference>
<evidence type="ECO:0000256" key="2">
    <source>
        <dbReference type="ARBA" id="ARBA00010330"/>
    </source>
</evidence>
<dbReference type="PROSITE" id="PS51017">
    <property type="entry name" value="CCT"/>
    <property type="match status" value="1"/>
</dbReference>
<feature type="compositionally biased region" description="Low complexity" evidence="8">
    <location>
        <begin position="373"/>
        <end position="383"/>
    </location>
</feature>